<keyword evidence="5" id="KW-1185">Reference proteome</keyword>
<dbReference type="Pfam" id="PF00702">
    <property type="entry name" value="Hydrolase"/>
    <property type="match status" value="1"/>
</dbReference>
<dbReference type="PATRIC" id="fig|1121015.4.peg.1600"/>
<dbReference type="InterPro" id="IPR006439">
    <property type="entry name" value="HAD-SF_hydro_IA"/>
</dbReference>
<dbReference type="Gene3D" id="3.40.50.1000">
    <property type="entry name" value="HAD superfamily/HAD-like"/>
    <property type="match status" value="1"/>
</dbReference>
<dbReference type="NCBIfam" id="TIGR01549">
    <property type="entry name" value="HAD-SF-IA-v1"/>
    <property type="match status" value="1"/>
</dbReference>
<dbReference type="PANTHER" id="PTHR46470">
    <property type="entry name" value="N-ACYLNEURAMINATE-9-PHOSPHATASE"/>
    <property type="match status" value="1"/>
</dbReference>
<dbReference type="Gene3D" id="1.20.120.1600">
    <property type="match status" value="1"/>
</dbReference>
<dbReference type="SUPFAM" id="SSF56784">
    <property type="entry name" value="HAD-like"/>
    <property type="match status" value="1"/>
</dbReference>
<dbReference type="InterPro" id="IPR036412">
    <property type="entry name" value="HAD-like_sf"/>
</dbReference>
<comment type="caution">
    <text evidence="4">The sequence shown here is derived from an EMBL/GenBank/DDBJ whole genome shotgun (WGS) entry which is preliminary data.</text>
</comment>
<dbReference type="AlphaFoldDB" id="A0A091AWP8"/>
<evidence type="ECO:0000256" key="3">
    <source>
        <dbReference type="ARBA" id="ARBA00022842"/>
    </source>
</evidence>
<evidence type="ECO:0000313" key="5">
    <source>
        <dbReference type="Proteomes" id="UP000029385"/>
    </source>
</evidence>
<dbReference type="NCBIfam" id="TIGR01509">
    <property type="entry name" value="HAD-SF-IA-v3"/>
    <property type="match status" value="1"/>
</dbReference>
<keyword evidence="3" id="KW-0460">Magnesium</keyword>
<dbReference type="RefSeq" id="WP_022968571.1">
    <property type="nucleotide sequence ID" value="NZ_ATVD01000001.1"/>
</dbReference>
<organism evidence="4 5">
    <name type="scientific">Arenimonas oryziterrae DSM 21050 = YC6267</name>
    <dbReference type="NCBI Taxonomy" id="1121015"/>
    <lineage>
        <taxon>Bacteria</taxon>
        <taxon>Pseudomonadati</taxon>
        <taxon>Pseudomonadota</taxon>
        <taxon>Gammaproteobacteria</taxon>
        <taxon>Lysobacterales</taxon>
        <taxon>Lysobacteraceae</taxon>
        <taxon>Arenimonas</taxon>
    </lineage>
</organism>
<dbReference type="eggNOG" id="COG1011">
    <property type="taxonomic scope" value="Bacteria"/>
</dbReference>
<dbReference type="SFLD" id="SFLDG01129">
    <property type="entry name" value="C1.5:_HAD__Beta-PGM__Phosphata"/>
    <property type="match status" value="1"/>
</dbReference>
<evidence type="ECO:0000313" key="4">
    <source>
        <dbReference type="EMBL" id="KFN43707.1"/>
    </source>
</evidence>
<dbReference type="GO" id="GO:0009231">
    <property type="term" value="P:riboflavin biosynthetic process"/>
    <property type="evidence" value="ECO:0007669"/>
    <property type="project" value="TreeGrafter"/>
</dbReference>
<keyword evidence="2" id="KW-0378">Hydrolase</keyword>
<name>A0A091AWP8_9GAMM</name>
<dbReference type="Proteomes" id="UP000029385">
    <property type="component" value="Unassembled WGS sequence"/>
</dbReference>
<dbReference type="STRING" id="1121015.GCA_000420545_00924"/>
<dbReference type="InterPro" id="IPR023214">
    <property type="entry name" value="HAD_sf"/>
</dbReference>
<comment type="cofactor">
    <cofactor evidence="1">
        <name>Mg(2+)</name>
        <dbReference type="ChEBI" id="CHEBI:18420"/>
    </cofactor>
</comment>
<evidence type="ECO:0000256" key="1">
    <source>
        <dbReference type="ARBA" id="ARBA00001946"/>
    </source>
</evidence>
<dbReference type="PANTHER" id="PTHR46470:SF4">
    <property type="entry name" value="5-AMINO-6-(5-PHOSPHO-D-RIBITYLAMINO)URACIL PHOSPHATASE YIGB"/>
    <property type="match status" value="1"/>
</dbReference>
<gene>
    <name evidence="4" type="ORF">N789_10550</name>
</gene>
<dbReference type="OrthoDB" id="367448at2"/>
<dbReference type="GO" id="GO:0016787">
    <property type="term" value="F:hydrolase activity"/>
    <property type="evidence" value="ECO:0007669"/>
    <property type="project" value="UniProtKB-KW"/>
</dbReference>
<reference evidence="4 5" key="1">
    <citation type="submission" date="2013-09" db="EMBL/GenBank/DDBJ databases">
        <title>Genome sequencing of Arenimonas oryziterrae.</title>
        <authorList>
            <person name="Chen F."/>
            <person name="Wang G."/>
        </authorList>
    </citation>
    <scope>NUCLEOTIDE SEQUENCE [LARGE SCALE GENOMIC DNA]</scope>
    <source>
        <strain evidence="4 5">YC6267</strain>
    </source>
</reference>
<sequence length="237" mass="26506">MDFVPRALSLDLDDTLWPIWPAIERAELALHAFLSERCPRTAAKYPIVAMRELRERIAADYPEYAHDFTRQRKLSLEHALRDSGDDQGHADEAFEAFYSHRNRIDFYPDALAALERLAARYPIAALTNGNADLARIGIAGHFAVYVSARGEGHAKPDAPIFHATCTKLGVSPDQLLHIGDDPLLDIAGAARAGIRSCWINRREETWPDHLPRPDLEFTTLAALADWLDAHHSLPETA</sequence>
<accession>A0A091AWP8</accession>
<dbReference type="EMBL" id="AVCI01000005">
    <property type="protein sequence ID" value="KFN43707.1"/>
    <property type="molecule type" value="Genomic_DNA"/>
</dbReference>
<evidence type="ECO:0000256" key="2">
    <source>
        <dbReference type="ARBA" id="ARBA00022801"/>
    </source>
</evidence>
<dbReference type="InterPro" id="IPR051400">
    <property type="entry name" value="HAD-like_hydrolase"/>
</dbReference>
<proteinExistence type="predicted"/>
<protein>
    <submittedName>
        <fullName evidence="4">Uncharacterized protein</fullName>
    </submittedName>
</protein>
<dbReference type="SFLD" id="SFLDS00003">
    <property type="entry name" value="Haloacid_Dehalogenase"/>
    <property type="match status" value="1"/>
</dbReference>